<dbReference type="OrthoDB" id="9773478at2"/>
<protein>
    <submittedName>
        <fullName evidence="1">5-oxoprolinase subunit PxpA</fullName>
        <ecNumber evidence="1">3.5.2.9</ecNumber>
    </submittedName>
</protein>
<dbReference type="Gene3D" id="3.20.20.370">
    <property type="entry name" value="Glycoside hydrolase/deacetylase"/>
    <property type="match status" value="1"/>
</dbReference>
<dbReference type="NCBIfam" id="NF003816">
    <property type="entry name" value="PRK05406.1-5"/>
    <property type="match status" value="1"/>
</dbReference>
<evidence type="ECO:0000313" key="1">
    <source>
        <dbReference type="EMBL" id="TKS55595.1"/>
    </source>
</evidence>
<dbReference type="PANTHER" id="PTHR30292">
    <property type="entry name" value="UNCHARACTERIZED PROTEIN YBGL-RELATED"/>
    <property type="match status" value="1"/>
</dbReference>
<dbReference type="InterPro" id="IPR011330">
    <property type="entry name" value="Glyco_hydro/deAcase_b/a-brl"/>
</dbReference>
<dbReference type="NCBIfam" id="NF003814">
    <property type="entry name" value="PRK05406.1-3"/>
    <property type="match status" value="1"/>
</dbReference>
<dbReference type="CDD" id="cd10801">
    <property type="entry name" value="LamB_YcsF_like_1"/>
    <property type="match status" value="1"/>
</dbReference>
<dbReference type="EMBL" id="SWMU01000005">
    <property type="protein sequence ID" value="TKS55595.1"/>
    <property type="molecule type" value="Genomic_DNA"/>
</dbReference>
<dbReference type="GO" id="GO:0017168">
    <property type="term" value="F:5-oxoprolinase (ATP-hydrolyzing) activity"/>
    <property type="evidence" value="ECO:0007669"/>
    <property type="project" value="UniProtKB-EC"/>
</dbReference>
<dbReference type="InterPro" id="IPR005501">
    <property type="entry name" value="LamB/YcsF/PxpA-like"/>
</dbReference>
<keyword evidence="2" id="KW-1185">Reference proteome</keyword>
<keyword evidence="1" id="KW-0378">Hydrolase</keyword>
<accession>A0A4V6AL83</accession>
<dbReference type="EC" id="3.5.2.9" evidence="1"/>
<reference evidence="1 2" key="1">
    <citation type="submission" date="2019-04" db="EMBL/GenBank/DDBJ databases">
        <title>Psychroflexus halotolerans sp. nov., isolated from a marine solar saltern.</title>
        <authorList>
            <person name="Feng X."/>
        </authorList>
    </citation>
    <scope>NUCLEOTIDE SEQUENCE [LARGE SCALE GENOMIC DNA]</scope>
    <source>
        <strain evidence="1 2">WDS2C27</strain>
    </source>
</reference>
<dbReference type="AlphaFoldDB" id="A0A4V6AL83"/>
<dbReference type="GO" id="GO:0005975">
    <property type="term" value="P:carbohydrate metabolic process"/>
    <property type="evidence" value="ECO:0007669"/>
    <property type="project" value="InterPro"/>
</dbReference>
<evidence type="ECO:0000313" key="2">
    <source>
        <dbReference type="Proteomes" id="UP000306552"/>
    </source>
</evidence>
<name>A0A4V6AL83_9FLAO</name>
<dbReference type="Proteomes" id="UP000306552">
    <property type="component" value="Unassembled WGS sequence"/>
</dbReference>
<dbReference type="PANTHER" id="PTHR30292:SF0">
    <property type="entry name" value="5-OXOPROLINASE SUBUNIT A"/>
    <property type="match status" value="1"/>
</dbReference>
<sequence>MDLNADLGEGKANDGALLKHVSSCNIACGGHAGNRSSILKIIQLAQKNNVKIGAHPSYPDIKNFGRKSLDISIPVLIRSIESQLVQFEECINEAQAKWQHIKFHGALYNDLKFDKTKAKAMVDLIQKNYPGITIFVPPNSIIQSVAKSKIPIKVEGFADRAYNNDLSLVSRQKPNAVLTSSEEVVNQVLKMIVNQVVKVSHSKTIPISIDTICIHGDTPKALEILEILVEELKNHKIKIH</sequence>
<gene>
    <name evidence="1" type="primary">pxpA</name>
    <name evidence="1" type="ORF">FCN74_11595</name>
</gene>
<comment type="caution">
    <text evidence="1">The sequence shown here is derived from an EMBL/GenBank/DDBJ whole genome shotgun (WGS) entry which is preliminary data.</text>
</comment>
<dbReference type="Pfam" id="PF03746">
    <property type="entry name" value="LamB_YcsF"/>
    <property type="match status" value="1"/>
</dbReference>
<organism evidence="1 2">
    <name type="scientific">Mesohalobacter halotolerans</name>
    <dbReference type="NCBI Taxonomy" id="1883405"/>
    <lineage>
        <taxon>Bacteria</taxon>
        <taxon>Pseudomonadati</taxon>
        <taxon>Bacteroidota</taxon>
        <taxon>Flavobacteriia</taxon>
        <taxon>Flavobacteriales</taxon>
        <taxon>Flavobacteriaceae</taxon>
        <taxon>Mesohalobacter</taxon>
    </lineage>
</organism>
<dbReference type="SUPFAM" id="SSF88713">
    <property type="entry name" value="Glycoside hydrolase/deacetylase"/>
    <property type="match status" value="1"/>
</dbReference>
<proteinExistence type="predicted"/>